<sequence length="77" mass="7508">MPTGAAGGGGADGAADADGAATDGGADAGPAETEVSGVAAAEDGSDAIRPTTKPANINTTTAPPMSRRRRVVRDRDW</sequence>
<organism evidence="2 3">
    <name type="scientific">Mangrovihabitans endophyticus</name>
    <dbReference type="NCBI Taxonomy" id="1751298"/>
    <lineage>
        <taxon>Bacteria</taxon>
        <taxon>Bacillati</taxon>
        <taxon>Actinomycetota</taxon>
        <taxon>Actinomycetes</taxon>
        <taxon>Micromonosporales</taxon>
        <taxon>Micromonosporaceae</taxon>
        <taxon>Mangrovihabitans</taxon>
    </lineage>
</organism>
<reference evidence="2" key="1">
    <citation type="journal article" date="2014" name="Int. J. Syst. Evol. Microbiol.">
        <title>Complete genome sequence of Corynebacterium casei LMG S-19264T (=DSM 44701T), isolated from a smear-ripened cheese.</title>
        <authorList>
            <consortium name="US DOE Joint Genome Institute (JGI-PGF)"/>
            <person name="Walter F."/>
            <person name="Albersmeier A."/>
            <person name="Kalinowski J."/>
            <person name="Ruckert C."/>
        </authorList>
    </citation>
    <scope>NUCLEOTIDE SEQUENCE</scope>
    <source>
        <strain evidence="2">CGMCC 4.7299</strain>
    </source>
</reference>
<feature type="compositionally biased region" description="Gly residues" evidence="1">
    <location>
        <begin position="1"/>
        <end position="12"/>
    </location>
</feature>
<feature type="region of interest" description="Disordered" evidence="1">
    <location>
        <begin position="1"/>
        <end position="77"/>
    </location>
</feature>
<reference evidence="2" key="2">
    <citation type="submission" date="2020-09" db="EMBL/GenBank/DDBJ databases">
        <authorList>
            <person name="Sun Q."/>
            <person name="Zhou Y."/>
        </authorList>
    </citation>
    <scope>NUCLEOTIDE SEQUENCE</scope>
    <source>
        <strain evidence="2">CGMCC 4.7299</strain>
    </source>
</reference>
<feature type="compositionally biased region" description="Basic residues" evidence="1">
    <location>
        <begin position="66"/>
        <end position="77"/>
    </location>
</feature>
<keyword evidence="3" id="KW-1185">Reference proteome</keyword>
<evidence type="ECO:0000313" key="3">
    <source>
        <dbReference type="Proteomes" id="UP000656042"/>
    </source>
</evidence>
<protein>
    <submittedName>
        <fullName evidence="2">Uncharacterized protein</fullName>
    </submittedName>
</protein>
<gene>
    <name evidence="2" type="ORF">GCM10012284_12500</name>
</gene>
<accession>A0A8J3FMK3</accession>
<feature type="compositionally biased region" description="Polar residues" evidence="1">
    <location>
        <begin position="53"/>
        <end position="63"/>
    </location>
</feature>
<comment type="caution">
    <text evidence="2">The sequence shown here is derived from an EMBL/GenBank/DDBJ whole genome shotgun (WGS) entry which is preliminary data.</text>
</comment>
<feature type="compositionally biased region" description="Low complexity" evidence="1">
    <location>
        <begin position="13"/>
        <end position="29"/>
    </location>
</feature>
<dbReference type="AlphaFoldDB" id="A0A8J3FMK3"/>
<evidence type="ECO:0000313" key="2">
    <source>
        <dbReference type="EMBL" id="GGK80010.1"/>
    </source>
</evidence>
<proteinExistence type="predicted"/>
<name>A0A8J3FMK3_9ACTN</name>
<evidence type="ECO:0000256" key="1">
    <source>
        <dbReference type="SAM" id="MobiDB-lite"/>
    </source>
</evidence>
<dbReference type="EMBL" id="BMMX01000003">
    <property type="protein sequence ID" value="GGK80010.1"/>
    <property type="molecule type" value="Genomic_DNA"/>
</dbReference>
<dbReference type="Proteomes" id="UP000656042">
    <property type="component" value="Unassembled WGS sequence"/>
</dbReference>